<dbReference type="RefSeq" id="WP_021618656.1">
    <property type="nucleotide sequence ID" value="NZ_KE952646.1"/>
</dbReference>
<comment type="caution">
    <text evidence="4">The sequence shown here is derived from an EMBL/GenBank/DDBJ whole genome shotgun (WGS) entry which is preliminary data.</text>
</comment>
<dbReference type="InterPro" id="IPR024455">
    <property type="entry name" value="Phage_capsid"/>
</dbReference>
<evidence type="ECO:0000313" key="5">
    <source>
        <dbReference type="Proteomes" id="UP000016519"/>
    </source>
</evidence>
<gene>
    <name evidence="4" type="ORF">HMPREF9244_01545</name>
</gene>
<dbReference type="NCBIfam" id="TIGR01554">
    <property type="entry name" value="major_cap_HK97"/>
    <property type="match status" value="1"/>
</dbReference>
<comment type="subcellular location">
    <subcellularLocation>
        <location evidence="1">Virion</location>
    </subcellularLocation>
</comment>
<keyword evidence="5" id="KW-1185">Reference proteome</keyword>
<dbReference type="HOGENOM" id="CLU_051005_0_0_11"/>
<dbReference type="Pfam" id="PF05065">
    <property type="entry name" value="Phage_capsid"/>
    <property type="match status" value="1"/>
</dbReference>
<dbReference type="Proteomes" id="UP000016519">
    <property type="component" value="Unassembled WGS sequence"/>
</dbReference>
<evidence type="ECO:0000256" key="1">
    <source>
        <dbReference type="ARBA" id="ARBA00004328"/>
    </source>
</evidence>
<dbReference type="SUPFAM" id="SSF56563">
    <property type="entry name" value="Major capsid protein gp5"/>
    <property type="match status" value="1"/>
</dbReference>
<dbReference type="Gene3D" id="3.30.2400.10">
    <property type="entry name" value="Major capsid protein gp5"/>
    <property type="match status" value="1"/>
</dbReference>
<reference evidence="4 5" key="1">
    <citation type="submission" date="2013-08" db="EMBL/GenBank/DDBJ databases">
        <authorList>
            <person name="Weinstock G."/>
            <person name="Sodergren E."/>
            <person name="Wylie T."/>
            <person name="Fulton L."/>
            <person name="Fulton R."/>
            <person name="Fronick C."/>
            <person name="O'Laughlin M."/>
            <person name="Godfrey J."/>
            <person name="Miner T."/>
            <person name="Herter B."/>
            <person name="Appelbaum E."/>
            <person name="Cordes M."/>
            <person name="Lek S."/>
            <person name="Wollam A."/>
            <person name="Pepin K.H."/>
            <person name="Palsikar V.B."/>
            <person name="Mitreva M."/>
            <person name="Wilson R.K."/>
        </authorList>
    </citation>
    <scope>NUCLEOTIDE SEQUENCE [LARGE SCALE GENOMIC DNA]</scope>
    <source>
        <strain evidence="4 5">F0580</strain>
    </source>
</reference>
<dbReference type="EMBL" id="AWSI01000041">
    <property type="protein sequence ID" value="ERH29745.1"/>
    <property type="molecule type" value="Genomic_DNA"/>
</dbReference>
<organism evidence="4 5">
    <name type="scientific">Alloscardovia omnicolens F0580</name>
    <dbReference type="NCBI Taxonomy" id="1321816"/>
    <lineage>
        <taxon>Bacteria</taxon>
        <taxon>Bacillati</taxon>
        <taxon>Actinomycetota</taxon>
        <taxon>Actinomycetes</taxon>
        <taxon>Bifidobacteriales</taxon>
        <taxon>Bifidobacteriaceae</taxon>
        <taxon>Alloscardovia</taxon>
    </lineage>
</organism>
<dbReference type="Gene3D" id="3.30.2320.10">
    <property type="entry name" value="hypothetical protein PF0899 domain"/>
    <property type="match status" value="1"/>
</dbReference>
<accession>U1QQE0</accession>
<name>U1QQE0_9BIFI</name>
<protein>
    <recommendedName>
        <fullName evidence="3">Phage capsid-like C-terminal domain-containing protein</fullName>
    </recommendedName>
</protein>
<dbReference type="PATRIC" id="fig|1321816.3.peg.1363"/>
<evidence type="ECO:0000313" key="4">
    <source>
        <dbReference type="EMBL" id="ERH29745.1"/>
    </source>
</evidence>
<dbReference type="AlphaFoldDB" id="U1QQE0"/>
<dbReference type="GeneID" id="35867924"/>
<evidence type="ECO:0000256" key="2">
    <source>
        <dbReference type="SAM" id="Coils"/>
    </source>
</evidence>
<sequence>MNLKEMLEAAKSRIAQADSVEELKAAQEEYNKISEQIKLAEQKGAILDGLKPAKETQVEKKETPASLGAFAVKELDTRSLKSARGAVGTGFGFKANTDLHTTPTINVTDTKVVDVQPRPLYVRDLFGSEAISGNSLTYFVLQPTEGKPAKTAEGAKKPQIHVGYDSKTVALEKIASFFKESDELLEDAAFMESAINNRGIYEHNLAVENELVSTLLGTSGIQTVAFKDNAQDTLYTAMTNIQTATGYTADAIVINPADYQTLRLAKDANGQYMGGGFFYGEYGNGSLVQQPGIWGLPTVVTTAVEKGTAIVGAFKIAGSVVTKAGSGLRVEVSNANEDDFITNRVTVRVEERLLLATRVPAAFAKVTLAGAAA</sequence>
<feature type="domain" description="Phage capsid-like C-terminal" evidence="3">
    <location>
        <begin position="122"/>
        <end position="367"/>
    </location>
</feature>
<evidence type="ECO:0000259" key="3">
    <source>
        <dbReference type="Pfam" id="PF05065"/>
    </source>
</evidence>
<feature type="coiled-coil region" evidence="2">
    <location>
        <begin position="16"/>
        <end position="43"/>
    </location>
</feature>
<dbReference type="InterPro" id="IPR054612">
    <property type="entry name" value="Phage_capsid-like_C"/>
</dbReference>
<proteinExistence type="predicted"/>
<keyword evidence="2" id="KW-0175">Coiled coil</keyword>